<dbReference type="Gene3D" id="1.10.10.10">
    <property type="entry name" value="Winged helix-like DNA-binding domain superfamily/Winged helix DNA-binding domain"/>
    <property type="match status" value="1"/>
</dbReference>
<proteinExistence type="predicted"/>
<dbReference type="PANTHER" id="PTHR34293:SF1">
    <property type="entry name" value="HTH-TYPE TRANSCRIPTIONAL REGULATOR TRMBL2"/>
    <property type="match status" value="1"/>
</dbReference>
<dbReference type="AlphaFoldDB" id="A0A948RTU0"/>
<comment type="caution">
    <text evidence="2">The sequence shown here is derived from an EMBL/GenBank/DDBJ whole genome shotgun (WGS) entry which is preliminary data.</text>
</comment>
<dbReference type="PANTHER" id="PTHR34293">
    <property type="entry name" value="HTH-TYPE TRANSCRIPTIONAL REGULATOR TRMBL2"/>
    <property type="match status" value="1"/>
</dbReference>
<name>A0A948RTU0_UNCEI</name>
<reference evidence="2" key="1">
    <citation type="submission" date="2021-05" db="EMBL/GenBank/DDBJ databases">
        <title>Energy efficiency and biological interactions define the core microbiome of deep oligotrophic groundwater.</title>
        <authorList>
            <person name="Mehrshad M."/>
            <person name="Lopez-Fernandez M."/>
            <person name="Bell E."/>
            <person name="Bernier-Latmani R."/>
            <person name="Bertilsson S."/>
            <person name="Dopson M."/>
        </authorList>
    </citation>
    <scope>NUCLEOTIDE SEQUENCE</scope>
    <source>
        <strain evidence="2">Modern_marine.mb.64</strain>
    </source>
</reference>
<dbReference type="Pfam" id="PF01978">
    <property type="entry name" value="TrmB"/>
    <property type="match status" value="1"/>
</dbReference>
<sequence>MDFERSVQVFEDLGLSRLEAEIYLYLVQNAPATGYRVAKGLNRPNSNTYKSIETLASMGMLLAEDAHRRQWRAIPVKDLLDRMERRFQERKIWAEKNIRPHEPVETDDRIYHLTTTDQVFERAEWMLERSKRDAFIAPFPKVYTRLCEPIRRAISCGIKVALLVYEPTQMPGAQVALHKDARSLLERRPGQWLTMATDASQWLLATIAPDGDTVQQGVWTANPMVARAYHHCAHSEFLISAMLADPAAHHPAPALYDRWIHKLPYPRENPTRAE</sequence>
<gene>
    <name evidence="2" type="ORF">KJ970_05815</name>
</gene>
<evidence type="ECO:0000313" key="2">
    <source>
        <dbReference type="EMBL" id="MBU2690426.1"/>
    </source>
</evidence>
<dbReference type="SUPFAM" id="SSF46785">
    <property type="entry name" value="Winged helix' DNA-binding domain"/>
    <property type="match status" value="1"/>
</dbReference>
<accession>A0A948RTU0</accession>
<dbReference type="InterPro" id="IPR036388">
    <property type="entry name" value="WH-like_DNA-bd_sf"/>
</dbReference>
<dbReference type="InterPro" id="IPR051797">
    <property type="entry name" value="TrmB-like"/>
</dbReference>
<organism evidence="2 3">
    <name type="scientific">Eiseniibacteriota bacterium</name>
    <dbReference type="NCBI Taxonomy" id="2212470"/>
    <lineage>
        <taxon>Bacteria</taxon>
        <taxon>Candidatus Eiseniibacteriota</taxon>
    </lineage>
</organism>
<evidence type="ECO:0000259" key="1">
    <source>
        <dbReference type="Pfam" id="PF01978"/>
    </source>
</evidence>
<dbReference type="InterPro" id="IPR002831">
    <property type="entry name" value="Tscrpt_reg_TrmB_N"/>
</dbReference>
<protein>
    <recommendedName>
        <fullName evidence="1">Transcription regulator TrmB N-terminal domain-containing protein</fullName>
    </recommendedName>
</protein>
<dbReference type="InterPro" id="IPR036390">
    <property type="entry name" value="WH_DNA-bd_sf"/>
</dbReference>
<dbReference type="Proteomes" id="UP000777784">
    <property type="component" value="Unassembled WGS sequence"/>
</dbReference>
<feature type="domain" description="Transcription regulator TrmB N-terminal" evidence="1">
    <location>
        <begin position="11"/>
        <end position="76"/>
    </location>
</feature>
<evidence type="ECO:0000313" key="3">
    <source>
        <dbReference type="Proteomes" id="UP000777784"/>
    </source>
</evidence>
<dbReference type="EMBL" id="JAHJDP010000031">
    <property type="protein sequence ID" value="MBU2690426.1"/>
    <property type="molecule type" value="Genomic_DNA"/>
</dbReference>